<reference evidence="4 5" key="1">
    <citation type="submission" date="2019-04" db="EMBL/GenBank/DDBJ databases">
        <authorList>
            <person name="Li Y."/>
            <person name="Wang J."/>
        </authorList>
    </citation>
    <scope>NUCLEOTIDE SEQUENCE [LARGE SCALE GENOMIC DNA]</scope>
    <source>
        <strain evidence="4 5">DSM 14668</strain>
    </source>
</reference>
<evidence type="ECO:0000313" key="4">
    <source>
        <dbReference type="EMBL" id="TKD03317.1"/>
    </source>
</evidence>
<dbReference type="SUPFAM" id="SSF55785">
    <property type="entry name" value="PYP-like sensor domain (PAS domain)"/>
    <property type="match status" value="1"/>
</dbReference>
<feature type="domain" description="PAS" evidence="2">
    <location>
        <begin position="20"/>
        <end position="90"/>
    </location>
</feature>
<dbReference type="PANTHER" id="PTHR33745">
    <property type="entry name" value="RSBT ANTAGONIST PROTEIN RSBS-RELATED"/>
    <property type="match status" value="1"/>
</dbReference>
<evidence type="ECO:0000256" key="1">
    <source>
        <dbReference type="SAM" id="Coils"/>
    </source>
</evidence>
<keyword evidence="1" id="KW-0175">Coiled coil</keyword>
<dbReference type="AlphaFoldDB" id="A0A4U1J7Y5"/>
<dbReference type="InterPro" id="IPR051932">
    <property type="entry name" value="Bact_StressResp_Reg"/>
</dbReference>
<dbReference type="InterPro" id="IPR000014">
    <property type="entry name" value="PAS"/>
</dbReference>
<proteinExistence type="predicted"/>
<dbReference type="EMBL" id="SSMQ01000030">
    <property type="protein sequence ID" value="TKD03317.1"/>
    <property type="molecule type" value="Genomic_DNA"/>
</dbReference>
<sequence length="296" mass="32838">MVDEQRDEVAAAEPQKDAPKQDTYRLLFELAADLLGIATMEGYFVELSPSWEGRLGYTREELRAQPFLSFVHPDDQAPTIGEVSRMAQGEVVLTFKNRYRCKDGAYRWIEWTSVPKDGLIYFVARDITTQQQIEEELRASRREVEERYRELEQEMTERRQAEAALYAQNEAVRALSAPILQVAEGVLLLAVIGRIDADRAGMMMEKLLGAIVDAAARVTILDLTGVAAMDTDTASHIFSLVHASRLLGSDCLVSGIRPAIATTMVDLGIDTSSLRTFGTLAAALSHALGLRAPRHK</sequence>
<dbReference type="OrthoDB" id="5522855at2"/>
<keyword evidence="5" id="KW-1185">Reference proteome</keyword>
<dbReference type="Gene3D" id="3.30.450.20">
    <property type="entry name" value="PAS domain"/>
    <property type="match status" value="1"/>
</dbReference>
<feature type="domain" description="STAS" evidence="3">
    <location>
        <begin position="176"/>
        <end position="287"/>
    </location>
</feature>
<dbReference type="InterPro" id="IPR013655">
    <property type="entry name" value="PAS_fold_3"/>
</dbReference>
<dbReference type="NCBIfam" id="TIGR00229">
    <property type="entry name" value="sensory_box"/>
    <property type="match status" value="1"/>
</dbReference>
<dbReference type="PROSITE" id="PS50112">
    <property type="entry name" value="PAS"/>
    <property type="match status" value="1"/>
</dbReference>
<evidence type="ECO:0000259" key="3">
    <source>
        <dbReference type="PROSITE" id="PS50801"/>
    </source>
</evidence>
<dbReference type="SMART" id="SM00091">
    <property type="entry name" value="PAS"/>
    <property type="match status" value="1"/>
</dbReference>
<dbReference type="InterPro" id="IPR035965">
    <property type="entry name" value="PAS-like_dom_sf"/>
</dbReference>
<accession>A0A4U1J7Y5</accession>
<evidence type="ECO:0000313" key="5">
    <source>
        <dbReference type="Proteomes" id="UP000309215"/>
    </source>
</evidence>
<dbReference type="Proteomes" id="UP000309215">
    <property type="component" value="Unassembled WGS sequence"/>
</dbReference>
<dbReference type="Gene3D" id="3.30.750.24">
    <property type="entry name" value="STAS domain"/>
    <property type="match status" value="1"/>
</dbReference>
<dbReference type="InterPro" id="IPR036513">
    <property type="entry name" value="STAS_dom_sf"/>
</dbReference>
<dbReference type="CDD" id="cd00130">
    <property type="entry name" value="PAS"/>
    <property type="match status" value="1"/>
</dbReference>
<organism evidence="4 5">
    <name type="scientific">Polyangium fumosum</name>
    <dbReference type="NCBI Taxonomy" id="889272"/>
    <lineage>
        <taxon>Bacteria</taxon>
        <taxon>Pseudomonadati</taxon>
        <taxon>Myxococcota</taxon>
        <taxon>Polyangia</taxon>
        <taxon>Polyangiales</taxon>
        <taxon>Polyangiaceae</taxon>
        <taxon>Polyangium</taxon>
    </lineage>
</organism>
<name>A0A4U1J7Y5_9BACT</name>
<protein>
    <submittedName>
        <fullName evidence="4">PAS domain S-box protein</fullName>
    </submittedName>
</protein>
<dbReference type="PROSITE" id="PS50801">
    <property type="entry name" value="STAS"/>
    <property type="match status" value="1"/>
</dbReference>
<comment type="caution">
    <text evidence="4">The sequence shown here is derived from an EMBL/GenBank/DDBJ whole genome shotgun (WGS) entry which is preliminary data.</text>
</comment>
<dbReference type="Pfam" id="PF08447">
    <property type="entry name" value="PAS_3"/>
    <property type="match status" value="1"/>
</dbReference>
<evidence type="ECO:0000259" key="2">
    <source>
        <dbReference type="PROSITE" id="PS50112"/>
    </source>
</evidence>
<dbReference type="Pfam" id="PF01740">
    <property type="entry name" value="STAS"/>
    <property type="match status" value="1"/>
</dbReference>
<feature type="coiled-coil region" evidence="1">
    <location>
        <begin position="130"/>
        <end position="164"/>
    </location>
</feature>
<gene>
    <name evidence="4" type="ORF">E8A74_26675</name>
</gene>
<dbReference type="InterPro" id="IPR002645">
    <property type="entry name" value="STAS_dom"/>
</dbReference>
<dbReference type="RefSeq" id="WP_136931902.1">
    <property type="nucleotide sequence ID" value="NZ_SSMQ01000030.1"/>
</dbReference>
<dbReference type="CDD" id="cd07041">
    <property type="entry name" value="STAS_RsbR_RsbS_like"/>
    <property type="match status" value="1"/>
</dbReference>
<dbReference type="SUPFAM" id="SSF52091">
    <property type="entry name" value="SpoIIaa-like"/>
    <property type="match status" value="1"/>
</dbReference>